<evidence type="ECO:0000256" key="2">
    <source>
        <dbReference type="ARBA" id="ARBA00022771"/>
    </source>
</evidence>
<evidence type="ECO:0000259" key="6">
    <source>
        <dbReference type="PROSITE" id="PS51360"/>
    </source>
</evidence>
<dbReference type="Proteomes" id="UP000306102">
    <property type="component" value="Unassembled WGS sequence"/>
</dbReference>
<dbReference type="GO" id="GO:0003677">
    <property type="term" value="F:DNA binding"/>
    <property type="evidence" value="ECO:0007669"/>
    <property type="project" value="InterPro"/>
</dbReference>
<dbReference type="InterPro" id="IPR003169">
    <property type="entry name" value="GYF"/>
</dbReference>
<dbReference type="SMART" id="SM00719">
    <property type="entry name" value="Plus3"/>
    <property type="match status" value="1"/>
</dbReference>
<proteinExistence type="predicted"/>
<dbReference type="Gene3D" id="1.10.245.10">
    <property type="entry name" value="SWIB/MDM2 domain"/>
    <property type="match status" value="1"/>
</dbReference>
<dbReference type="InterPro" id="IPR004343">
    <property type="entry name" value="Plus-3_dom"/>
</dbReference>
<dbReference type="InterPro" id="IPR035445">
    <property type="entry name" value="GYF-like_dom_sf"/>
</dbReference>
<dbReference type="Gene3D" id="3.30.40.10">
    <property type="entry name" value="Zinc/RING finger domain, C3HC4 (zinc finger)"/>
    <property type="match status" value="1"/>
</dbReference>
<dbReference type="SUPFAM" id="SSF55277">
    <property type="entry name" value="GYF domain"/>
    <property type="match status" value="1"/>
</dbReference>
<evidence type="ECO:0000256" key="4">
    <source>
        <dbReference type="SAM" id="MobiDB-lite"/>
    </source>
</evidence>
<dbReference type="InterPro" id="IPR036885">
    <property type="entry name" value="SWIB_MDM2_dom_sf"/>
</dbReference>
<evidence type="ECO:0000259" key="7">
    <source>
        <dbReference type="PROSITE" id="PS51925"/>
    </source>
</evidence>
<name>A0A4S4EYI7_CAMSN</name>
<dbReference type="PANTHER" id="PTHR46851:SF22">
    <property type="entry name" value="ZINC ION BINDING _ DNA BINDING PROTEIN"/>
    <property type="match status" value="1"/>
</dbReference>
<feature type="region of interest" description="Disordered" evidence="4">
    <location>
        <begin position="170"/>
        <end position="205"/>
    </location>
</feature>
<dbReference type="SUPFAM" id="SSF47592">
    <property type="entry name" value="SWIB/MDM2 domain"/>
    <property type="match status" value="1"/>
</dbReference>
<keyword evidence="3" id="KW-0862">Zinc</keyword>
<keyword evidence="1" id="KW-0479">Metal-binding</keyword>
<reference evidence="8 9" key="1">
    <citation type="journal article" date="2018" name="Proc. Natl. Acad. Sci. U.S.A.">
        <title>Draft genome sequence of Camellia sinensis var. sinensis provides insights into the evolution of the tea genome and tea quality.</title>
        <authorList>
            <person name="Wei C."/>
            <person name="Yang H."/>
            <person name="Wang S."/>
            <person name="Zhao J."/>
            <person name="Liu C."/>
            <person name="Gao L."/>
            <person name="Xia E."/>
            <person name="Lu Y."/>
            <person name="Tai Y."/>
            <person name="She G."/>
            <person name="Sun J."/>
            <person name="Cao H."/>
            <person name="Tong W."/>
            <person name="Gao Q."/>
            <person name="Li Y."/>
            <person name="Deng W."/>
            <person name="Jiang X."/>
            <person name="Wang W."/>
            <person name="Chen Q."/>
            <person name="Zhang S."/>
            <person name="Li H."/>
            <person name="Wu J."/>
            <person name="Wang P."/>
            <person name="Li P."/>
            <person name="Shi C."/>
            <person name="Zheng F."/>
            <person name="Jian J."/>
            <person name="Huang B."/>
            <person name="Shan D."/>
            <person name="Shi M."/>
            <person name="Fang C."/>
            <person name="Yue Y."/>
            <person name="Li F."/>
            <person name="Li D."/>
            <person name="Wei S."/>
            <person name="Han B."/>
            <person name="Jiang C."/>
            <person name="Yin Y."/>
            <person name="Xia T."/>
            <person name="Zhang Z."/>
            <person name="Bennetzen J.L."/>
            <person name="Zhao S."/>
            <person name="Wan X."/>
        </authorList>
    </citation>
    <scope>NUCLEOTIDE SEQUENCE [LARGE SCALE GENOMIC DNA]</scope>
    <source>
        <strain evidence="9">cv. Shuchazao</strain>
        <tissue evidence="8">Leaf</tissue>
    </source>
</reference>
<dbReference type="InterPro" id="IPR045894">
    <property type="entry name" value="At5g08430-like"/>
</dbReference>
<keyword evidence="2" id="KW-0863">Zinc-finger</keyword>
<dbReference type="Pfam" id="PF02201">
    <property type="entry name" value="SWIB"/>
    <property type="match status" value="1"/>
</dbReference>
<feature type="region of interest" description="Disordered" evidence="4">
    <location>
        <begin position="558"/>
        <end position="585"/>
    </location>
</feature>
<dbReference type="InterPro" id="IPR011011">
    <property type="entry name" value="Znf_FYVE_PHD"/>
</dbReference>
<dbReference type="PANTHER" id="PTHR46851">
    <property type="entry name" value="OS01G0884500 PROTEIN"/>
    <property type="match status" value="1"/>
</dbReference>
<dbReference type="InterPro" id="IPR001965">
    <property type="entry name" value="Znf_PHD"/>
</dbReference>
<protein>
    <recommendedName>
        <fullName evidence="10">Plus3 domain-containing protein</fullName>
    </recommendedName>
</protein>
<dbReference type="Gene3D" id="3.30.1490.40">
    <property type="match status" value="1"/>
</dbReference>
<gene>
    <name evidence="8" type="ORF">TEA_014426</name>
</gene>
<dbReference type="Gene3D" id="3.90.70.200">
    <property type="entry name" value="Plus-3 domain"/>
    <property type="match status" value="1"/>
</dbReference>
<feature type="domain" description="Plus3" evidence="6">
    <location>
        <begin position="357"/>
        <end position="485"/>
    </location>
</feature>
<dbReference type="InterPro" id="IPR058668">
    <property type="entry name" value="NERD_dom"/>
</dbReference>
<sequence length="852" mass="97205">MKKKKKEKKIQNKEEIAEDWCFVCKDGGLLLVCDYKECLKAYHAECVGKDESFVESGNSWTCKWHSCFICHKSSKFHCFCCPKAVCQCCIAAAEFARVRRNKGFCSHCLKLALLREENMDVDSDGERVDFKDQETYEGLFLEYWEVIKEKEGLTLEHLHSAGAQLKKGENYESGFEPEESDKEEETQFISDSDMEEHKPVKKMNRSKRKEVVVKREVKSNKRDFIGWGSKSLIDFLASISKDTSEKISQYDVCSIINEYINENKLFCPEKKKKILCDERLKSLLGRKTVNRIKIYDLLEPHFFENLEPSDEDELGHSSEDEDENVMVARKKQRKLNTNRKSPENEMVINAPQSCFASIVAENIELVYLKRSLVQELLKQPETFESKVIGSFVRVKSDPNDYFQRNSHQLVQVTGMKKISKGDNNMQILLQVSNMSKDICISVLSDNNFSEEECEDLREKVKGGLLKKPTIVDLEQKARSLHEDITKHWIVRELNLLQNLIDQANEKGWRRELSEYMEKRKLLQKPSEQLRLLQEVPKVISDLSELEPMANDAIKEYKEGDESLPKSILQGSSETPGDSWGGNGFSSVAKKEHSVASVIEEPKSSEPKMLRNQEASAVPLIELSSDDDDDDNDGSRVALGKQKLKDEDASVWHCMGQSGERHGPHSLSMLKHWGEISPFALKFKVWKVGQSEDNAISLSNALLRVWGKMSHLLSLETAGLASGILSSFSIHCFCCPKAVCQSCIATTEFARVRRNRGLLAEFETTFTSLSRFASKLVAMKEGCCIEFEKRLRTGLLFKVAWSMIRDYGLLGEATVHLEIVIQAKEERIRGSRQRSPDVQGDTRDNKRQRGSTP</sequence>
<dbReference type="Pfam" id="PF25980">
    <property type="entry name" value="NERD_plant"/>
    <property type="match status" value="1"/>
</dbReference>
<feature type="domain" description="DM2" evidence="7">
    <location>
        <begin position="221"/>
        <end position="304"/>
    </location>
</feature>
<dbReference type="CDD" id="cd15568">
    <property type="entry name" value="PHD5_NSD"/>
    <property type="match status" value="1"/>
</dbReference>
<dbReference type="CDD" id="cd10567">
    <property type="entry name" value="SWIB-MDM2_like"/>
    <property type="match status" value="1"/>
</dbReference>
<feature type="region of interest" description="Disordered" evidence="4">
    <location>
        <begin position="827"/>
        <end position="852"/>
    </location>
</feature>
<dbReference type="InterPro" id="IPR013083">
    <property type="entry name" value="Znf_RING/FYVE/PHD"/>
</dbReference>
<accession>A0A4S4EYI7</accession>
<dbReference type="PROSITE" id="PS50829">
    <property type="entry name" value="GYF"/>
    <property type="match status" value="1"/>
</dbReference>
<organism evidence="8 9">
    <name type="scientific">Camellia sinensis var. sinensis</name>
    <name type="common">China tea</name>
    <dbReference type="NCBI Taxonomy" id="542762"/>
    <lineage>
        <taxon>Eukaryota</taxon>
        <taxon>Viridiplantae</taxon>
        <taxon>Streptophyta</taxon>
        <taxon>Embryophyta</taxon>
        <taxon>Tracheophyta</taxon>
        <taxon>Spermatophyta</taxon>
        <taxon>Magnoliopsida</taxon>
        <taxon>eudicotyledons</taxon>
        <taxon>Gunneridae</taxon>
        <taxon>Pentapetalae</taxon>
        <taxon>asterids</taxon>
        <taxon>Ericales</taxon>
        <taxon>Theaceae</taxon>
        <taxon>Camellia</taxon>
    </lineage>
</organism>
<dbReference type="SUPFAM" id="SSF57903">
    <property type="entry name" value="FYVE/PHD zinc finger"/>
    <property type="match status" value="1"/>
</dbReference>
<evidence type="ECO:0000256" key="1">
    <source>
        <dbReference type="ARBA" id="ARBA00022723"/>
    </source>
</evidence>
<evidence type="ECO:0000313" key="8">
    <source>
        <dbReference type="EMBL" id="THG22119.1"/>
    </source>
</evidence>
<dbReference type="SMART" id="SM00249">
    <property type="entry name" value="PHD"/>
    <property type="match status" value="1"/>
</dbReference>
<evidence type="ECO:0000313" key="9">
    <source>
        <dbReference type="Proteomes" id="UP000306102"/>
    </source>
</evidence>
<comment type="caution">
    <text evidence="8">The sequence shown here is derived from an EMBL/GenBank/DDBJ whole genome shotgun (WGS) entry which is preliminary data.</text>
</comment>
<evidence type="ECO:0008006" key="10">
    <source>
        <dbReference type="Google" id="ProtNLM"/>
    </source>
</evidence>
<dbReference type="EMBL" id="SDRB02000960">
    <property type="protein sequence ID" value="THG22119.1"/>
    <property type="molecule type" value="Genomic_DNA"/>
</dbReference>
<keyword evidence="9" id="KW-1185">Reference proteome</keyword>
<dbReference type="AlphaFoldDB" id="A0A4S4EYI7"/>
<dbReference type="InterPro" id="IPR003121">
    <property type="entry name" value="SWIB_MDM2_domain"/>
</dbReference>
<feature type="domain" description="GYF" evidence="5">
    <location>
        <begin position="648"/>
        <end position="702"/>
    </location>
</feature>
<feature type="compositionally biased region" description="Acidic residues" evidence="4">
    <location>
        <begin position="175"/>
        <end position="186"/>
    </location>
</feature>
<dbReference type="PROSITE" id="PS51360">
    <property type="entry name" value="PLUS3"/>
    <property type="match status" value="1"/>
</dbReference>
<dbReference type="STRING" id="542762.A0A4S4EYI7"/>
<dbReference type="Pfam" id="PF03126">
    <property type="entry name" value="Plus-3"/>
    <property type="match status" value="1"/>
</dbReference>
<dbReference type="SUPFAM" id="SSF159042">
    <property type="entry name" value="Plus3-like"/>
    <property type="match status" value="1"/>
</dbReference>
<dbReference type="InterPro" id="IPR036128">
    <property type="entry name" value="Plus3-like_sf"/>
</dbReference>
<dbReference type="PROSITE" id="PS51925">
    <property type="entry name" value="SWIB_MDM2"/>
    <property type="match status" value="1"/>
</dbReference>
<evidence type="ECO:0000259" key="5">
    <source>
        <dbReference type="PROSITE" id="PS50829"/>
    </source>
</evidence>
<evidence type="ECO:0000256" key="3">
    <source>
        <dbReference type="ARBA" id="ARBA00022833"/>
    </source>
</evidence>
<dbReference type="GO" id="GO:0008270">
    <property type="term" value="F:zinc ion binding"/>
    <property type="evidence" value="ECO:0007669"/>
    <property type="project" value="UniProtKB-KW"/>
</dbReference>